<feature type="binding site" evidence="11">
    <location>
        <position position="297"/>
    </location>
    <ligand>
        <name>Mg(2+)</name>
        <dbReference type="ChEBI" id="CHEBI:18420"/>
    </ligand>
</feature>
<dbReference type="Gene3D" id="3.10.520.10">
    <property type="entry name" value="ApbE-like domains"/>
    <property type="match status" value="1"/>
</dbReference>
<dbReference type="SUPFAM" id="SSF143631">
    <property type="entry name" value="ApbE-like"/>
    <property type="match status" value="1"/>
</dbReference>
<comment type="cofactor">
    <cofactor evidence="11">
        <name>Mg(2+)</name>
        <dbReference type="ChEBI" id="CHEBI:18420"/>
    </cofactor>
    <cofactor evidence="11">
        <name>Mn(2+)</name>
        <dbReference type="ChEBI" id="CHEBI:29035"/>
    </cofactor>
    <text evidence="11">Magnesium. Can also use manganese.</text>
</comment>
<dbReference type="AlphaFoldDB" id="A0A4P9C3M9"/>
<comment type="function">
    <text evidence="12">Flavin transferase that catalyzes the transfer of the FMN moiety of FAD and its covalent binding to the hydroxyl group of a threonine residue in a target flavoprotein.</text>
</comment>
<evidence type="ECO:0000313" key="14">
    <source>
        <dbReference type="Proteomes" id="UP000218387"/>
    </source>
</evidence>
<dbReference type="GO" id="GO:0016740">
    <property type="term" value="F:transferase activity"/>
    <property type="evidence" value="ECO:0007669"/>
    <property type="project" value="UniProtKB-UniRule"/>
</dbReference>
<feature type="chain" id="PRO_5039759790" description="FAD:protein FMN transferase" evidence="12">
    <location>
        <begin position="24"/>
        <end position="360"/>
    </location>
</feature>
<keyword evidence="12" id="KW-0472">Membrane</keyword>
<comment type="similarity">
    <text evidence="10 12">Belongs to the ApbE family.</text>
</comment>
<dbReference type="GO" id="GO:0046872">
    <property type="term" value="F:metal ion binding"/>
    <property type="evidence" value="ECO:0007669"/>
    <property type="project" value="UniProtKB-UniRule"/>
</dbReference>
<accession>A0A4P9C3M9</accession>
<comment type="catalytic activity">
    <reaction evidence="9 10 12">
        <text>L-threonyl-[protein] + FAD = FMN-L-threonyl-[protein] + AMP + H(+)</text>
        <dbReference type="Rhea" id="RHEA:36847"/>
        <dbReference type="Rhea" id="RHEA-COMP:11060"/>
        <dbReference type="Rhea" id="RHEA-COMP:11061"/>
        <dbReference type="ChEBI" id="CHEBI:15378"/>
        <dbReference type="ChEBI" id="CHEBI:30013"/>
        <dbReference type="ChEBI" id="CHEBI:57692"/>
        <dbReference type="ChEBI" id="CHEBI:74257"/>
        <dbReference type="ChEBI" id="CHEBI:456215"/>
        <dbReference type="EC" id="2.7.1.180"/>
    </reaction>
</comment>
<evidence type="ECO:0000256" key="5">
    <source>
        <dbReference type="ARBA" id="ARBA00022723"/>
    </source>
</evidence>
<dbReference type="GO" id="GO:0005886">
    <property type="term" value="C:plasma membrane"/>
    <property type="evidence" value="ECO:0007669"/>
    <property type="project" value="UniProtKB-SubCell"/>
</dbReference>
<keyword evidence="14" id="KW-1185">Reference proteome</keyword>
<keyword evidence="12" id="KW-0449">Lipoprotein</keyword>
<evidence type="ECO:0000256" key="7">
    <source>
        <dbReference type="ARBA" id="ARBA00022842"/>
    </source>
</evidence>
<evidence type="ECO:0000256" key="11">
    <source>
        <dbReference type="PIRSR" id="PIRSR006268-2"/>
    </source>
</evidence>
<dbReference type="Pfam" id="PF02424">
    <property type="entry name" value="ApbE"/>
    <property type="match status" value="1"/>
</dbReference>
<protein>
    <recommendedName>
        <fullName evidence="2 10">FAD:protein FMN transferase</fullName>
        <ecNumber evidence="1 10">2.7.1.180</ecNumber>
    </recommendedName>
    <alternativeName>
        <fullName evidence="8 10">Flavin transferase</fullName>
    </alternativeName>
</protein>
<keyword evidence="12" id="KW-0732">Signal</keyword>
<dbReference type="PANTHER" id="PTHR30040:SF2">
    <property type="entry name" value="FAD:PROTEIN FMN TRANSFERASE"/>
    <property type="match status" value="1"/>
</dbReference>
<evidence type="ECO:0000313" key="13">
    <source>
        <dbReference type="EMBL" id="QCT69959.1"/>
    </source>
</evidence>
<feature type="signal peptide" evidence="12">
    <location>
        <begin position="1"/>
        <end position="23"/>
    </location>
</feature>
<proteinExistence type="inferred from homology"/>
<dbReference type="InterPro" id="IPR024932">
    <property type="entry name" value="ApbE"/>
</dbReference>
<evidence type="ECO:0000256" key="10">
    <source>
        <dbReference type="PIRNR" id="PIRNR006268"/>
    </source>
</evidence>
<dbReference type="KEGG" id="emt:CPZ25_001095"/>
<dbReference type="PROSITE" id="PS51257">
    <property type="entry name" value="PROKAR_LIPOPROTEIN"/>
    <property type="match status" value="1"/>
</dbReference>
<evidence type="ECO:0000256" key="1">
    <source>
        <dbReference type="ARBA" id="ARBA00011955"/>
    </source>
</evidence>
<dbReference type="PANTHER" id="PTHR30040">
    <property type="entry name" value="THIAMINE BIOSYNTHESIS LIPOPROTEIN APBE"/>
    <property type="match status" value="1"/>
</dbReference>
<evidence type="ECO:0000256" key="6">
    <source>
        <dbReference type="ARBA" id="ARBA00022827"/>
    </source>
</evidence>
<keyword evidence="4 10" id="KW-0808">Transferase</keyword>
<sequence length="360" mass="38734">MKRKYIKPAGLLMAVCMAVTGLAGCGKEKVATRTDFALDTVITIAAYGQSAEGILKEPFNRIRELDGKLNAFSEDSEISKINAAAGLEPVAVSEDTFNAVKKGLEYSEKTDGAFDITIGPLVDLWKIEAPGEGVVPEQSDIDAARALVDYRKVVLDEAAHSVFLKDPGMKINLGAIAKGYIGDAVKSVLQSEGVERAIINLGGNVVLLGGKSDREPFTVSLENPEDPLSNGSISDASTLGVLRERKNSIVTSGDYERYFIGPDGKRYHHILDPKTGYPAESGLHQVTVITDVSADADALSTSFFVMGLDQAMAYIGETEGVEAVFVTTDNRIVATKGMEDAFIFDEQNYGNQYTLEFTEP</sequence>
<keyword evidence="12" id="KW-1003">Cell membrane</keyword>
<dbReference type="EC" id="2.7.1.180" evidence="1 10"/>
<keyword evidence="6 10" id="KW-0274">FAD</keyword>
<evidence type="ECO:0000256" key="2">
    <source>
        <dbReference type="ARBA" id="ARBA00016337"/>
    </source>
</evidence>
<gene>
    <name evidence="13" type="ORF">CPZ25_001095</name>
</gene>
<dbReference type="RefSeq" id="WP_096919403.1">
    <property type="nucleotide sequence ID" value="NZ_CP029487.1"/>
</dbReference>
<feature type="binding site" evidence="11">
    <location>
        <position position="175"/>
    </location>
    <ligand>
        <name>Mg(2+)</name>
        <dbReference type="ChEBI" id="CHEBI:18420"/>
    </ligand>
</feature>
<name>A0A4P9C3M9_EUBML</name>
<evidence type="ECO:0000256" key="4">
    <source>
        <dbReference type="ARBA" id="ARBA00022679"/>
    </source>
</evidence>
<keyword evidence="5 10" id="KW-0479">Metal-binding</keyword>
<dbReference type="Proteomes" id="UP000218387">
    <property type="component" value="Chromosome"/>
</dbReference>
<keyword evidence="12" id="KW-0997">Cell inner membrane</keyword>
<feature type="binding site" evidence="11">
    <location>
        <position position="301"/>
    </location>
    <ligand>
        <name>Mg(2+)</name>
        <dbReference type="ChEBI" id="CHEBI:18420"/>
    </ligand>
</feature>
<reference evidence="13 14" key="1">
    <citation type="submission" date="2018-05" db="EMBL/GenBank/DDBJ databases">
        <title>Genome comparison of Eubacterium sp.</title>
        <authorList>
            <person name="Feng Y."/>
            <person name="Sanchez-Andrea I."/>
            <person name="Stams A.J.M."/>
            <person name="De Vos W.M."/>
        </authorList>
    </citation>
    <scope>NUCLEOTIDE SEQUENCE [LARGE SCALE GENOMIC DNA]</scope>
    <source>
        <strain evidence="13 14">YI</strain>
    </source>
</reference>
<evidence type="ECO:0000256" key="8">
    <source>
        <dbReference type="ARBA" id="ARBA00031306"/>
    </source>
</evidence>
<evidence type="ECO:0000256" key="12">
    <source>
        <dbReference type="RuleBase" id="RU363002"/>
    </source>
</evidence>
<comment type="subcellular location">
    <subcellularLocation>
        <location evidence="12">Cell inner membrane</location>
        <topology evidence="12">Lipid-anchor</topology>
        <orientation evidence="12">Periplasmic side</orientation>
    </subcellularLocation>
</comment>
<organism evidence="13 14">
    <name type="scientific">Eubacterium maltosivorans</name>
    <dbReference type="NCBI Taxonomy" id="2041044"/>
    <lineage>
        <taxon>Bacteria</taxon>
        <taxon>Bacillati</taxon>
        <taxon>Bacillota</taxon>
        <taxon>Clostridia</taxon>
        <taxon>Eubacteriales</taxon>
        <taxon>Eubacteriaceae</taxon>
        <taxon>Eubacterium</taxon>
    </lineage>
</organism>
<keyword evidence="3 10" id="KW-0285">Flavoprotein</keyword>
<evidence type="ECO:0000256" key="9">
    <source>
        <dbReference type="ARBA" id="ARBA00048540"/>
    </source>
</evidence>
<dbReference type="EMBL" id="CP029487">
    <property type="protein sequence ID" value="QCT69959.1"/>
    <property type="molecule type" value="Genomic_DNA"/>
</dbReference>
<keyword evidence="7 10" id="KW-0460">Magnesium</keyword>
<dbReference type="PIRSF" id="PIRSF006268">
    <property type="entry name" value="ApbE"/>
    <property type="match status" value="1"/>
</dbReference>
<evidence type="ECO:0000256" key="3">
    <source>
        <dbReference type="ARBA" id="ARBA00022630"/>
    </source>
</evidence>
<dbReference type="InterPro" id="IPR003374">
    <property type="entry name" value="ApbE-like_sf"/>
</dbReference>